<dbReference type="SUPFAM" id="SSF53383">
    <property type="entry name" value="PLP-dependent transferases"/>
    <property type="match status" value="1"/>
</dbReference>
<sequence>MQTPYKSYFDIPEDVSYLTTPGSGLIPISSKEWRLKRDADFFSTATDLREKQGEFNLAVKKSIGKFFTTAIHNVYNTANFSTGFNALLDRLPKDSKILLFEGDYPSVNFPVISRGFEHVTTPVDEKLEEHIMHAIKKHEPTVFIFSIVQYISGIKINLEFIKQLKEKFPELLIIGDGTQFLGTEVFDFSQSGFDVVGASGYKWLLGGYGNGFLLVSDYGKQILFPNLDTQNVEIDKMWAGKGIDQLYFEPGHLDTLSHGTLQKGLEFLSELGLEHTAAYTQQLVKLAKQELGKRKILTEVAINRAETSTIFNLQIDQGHFNILMENNIKCFPRGNGIRIGFHLYNDETDLEKLLRIIDTKILK</sequence>
<dbReference type="InterPro" id="IPR015421">
    <property type="entry name" value="PyrdxlP-dep_Trfase_major"/>
</dbReference>
<reference evidence="3 4" key="1">
    <citation type="submission" date="2024-04" db="EMBL/GenBank/DDBJ databases">
        <title>WGS of bacteria from Torrens River.</title>
        <authorList>
            <person name="Wyrsch E.R."/>
            <person name="Drigo B."/>
        </authorList>
    </citation>
    <scope>NUCLEOTIDE SEQUENCE [LARGE SCALE GENOMIC DNA]</scope>
    <source>
        <strain evidence="3 4">TWI391</strain>
    </source>
</reference>
<dbReference type="Pfam" id="PF00266">
    <property type="entry name" value="Aminotran_5"/>
    <property type="match status" value="1"/>
</dbReference>
<feature type="domain" description="Aminotransferase class V" evidence="2">
    <location>
        <begin position="119"/>
        <end position="321"/>
    </location>
</feature>
<name>A0ABV0BTI1_9SPHI</name>
<evidence type="ECO:0000313" key="4">
    <source>
        <dbReference type="Proteomes" id="UP001409291"/>
    </source>
</evidence>
<dbReference type="InterPro" id="IPR015424">
    <property type="entry name" value="PyrdxlP-dep_Trfase"/>
</dbReference>
<dbReference type="GO" id="GO:0008483">
    <property type="term" value="F:transaminase activity"/>
    <property type="evidence" value="ECO:0007669"/>
    <property type="project" value="UniProtKB-KW"/>
</dbReference>
<dbReference type="InterPro" id="IPR000192">
    <property type="entry name" value="Aminotrans_V_dom"/>
</dbReference>
<keyword evidence="3" id="KW-0032">Aminotransferase</keyword>
<accession>A0ABV0BTI1</accession>
<organism evidence="3 4">
    <name type="scientific">Sphingobacterium kitahiroshimense</name>
    <dbReference type="NCBI Taxonomy" id="470446"/>
    <lineage>
        <taxon>Bacteria</taxon>
        <taxon>Pseudomonadati</taxon>
        <taxon>Bacteroidota</taxon>
        <taxon>Sphingobacteriia</taxon>
        <taxon>Sphingobacteriales</taxon>
        <taxon>Sphingobacteriaceae</taxon>
        <taxon>Sphingobacterium</taxon>
    </lineage>
</organism>
<evidence type="ECO:0000259" key="2">
    <source>
        <dbReference type="Pfam" id="PF00266"/>
    </source>
</evidence>
<evidence type="ECO:0000313" key="3">
    <source>
        <dbReference type="EMBL" id="MEN5377518.1"/>
    </source>
</evidence>
<dbReference type="RefSeq" id="WP_183916188.1">
    <property type="nucleotide sequence ID" value="NZ_JBDJLH010000004.1"/>
</dbReference>
<evidence type="ECO:0000256" key="1">
    <source>
        <dbReference type="ARBA" id="ARBA00022898"/>
    </source>
</evidence>
<dbReference type="InterPro" id="IPR015422">
    <property type="entry name" value="PyrdxlP-dep_Trfase_small"/>
</dbReference>
<protein>
    <submittedName>
        <fullName evidence="3">Aminotransferase class V-fold PLP-dependent enzyme</fullName>
    </submittedName>
</protein>
<keyword evidence="1" id="KW-0663">Pyridoxal phosphate</keyword>
<dbReference type="EMBL" id="JBDJNQ010000003">
    <property type="protein sequence ID" value="MEN5377518.1"/>
    <property type="molecule type" value="Genomic_DNA"/>
</dbReference>
<proteinExistence type="predicted"/>
<comment type="caution">
    <text evidence="3">The sequence shown here is derived from an EMBL/GenBank/DDBJ whole genome shotgun (WGS) entry which is preliminary data.</text>
</comment>
<keyword evidence="3" id="KW-0808">Transferase</keyword>
<keyword evidence="4" id="KW-1185">Reference proteome</keyword>
<gene>
    <name evidence="3" type="ORF">ABE541_09615</name>
</gene>
<dbReference type="Proteomes" id="UP001409291">
    <property type="component" value="Unassembled WGS sequence"/>
</dbReference>
<dbReference type="Gene3D" id="3.40.640.10">
    <property type="entry name" value="Type I PLP-dependent aspartate aminotransferase-like (Major domain)"/>
    <property type="match status" value="1"/>
</dbReference>
<dbReference type="Gene3D" id="3.90.1150.10">
    <property type="entry name" value="Aspartate Aminotransferase, domain 1"/>
    <property type="match status" value="1"/>
</dbReference>